<dbReference type="GO" id="GO:0008483">
    <property type="term" value="F:transaminase activity"/>
    <property type="evidence" value="ECO:0007669"/>
    <property type="project" value="UniProtKB-KW"/>
</dbReference>
<dbReference type="PROSITE" id="PS50949">
    <property type="entry name" value="HTH_GNTR"/>
    <property type="match status" value="1"/>
</dbReference>
<organism evidence="7 8">
    <name type="scientific">Massilia glaciei</name>
    <dbReference type="NCBI Taxonomy" id="1524097"/>
    <lineage>
        <taxon>Bacteria</taxon>
        <taxon>Pseudomonadati</taxon>
        <taxon>Pseudomonadota</taxon>
        <taxon>Betaproteobacteria</taxon>
        <taxon>Burkholderiales</taxon>
        <taxon>Oxalobacteraceae</taxon>
        <taxon>Telluria group</taxon>
        <taxon>Massilia</taxon>
    </lineage>
</organism>
<sequence>MDYALLIDSFSQEHGVAGWPRQRVLHECLRAAIRSGKLGTGTRLLASRALAAELGVARNMVLYAYDQLATEGYIRPDRRGTVVMPVRAGGRAAAAALVPQASLSRRVQNLRSLNTPAGPTLGFAPGVPALDEFPVLVWRRMLERAWRGATVSDLNYCDPAGEPGLRATVADHLRAARGADCDAGQVFITGGTQAGLDLCARAFADVGDKVWIEDPGYAGALAAFRGAQLKVVGIATDEQGINPGAADWRRHRPKLIYTTPSHQYPTGSVLSLARRLSLIAHARAAGALIVEDDYDSEFRHDGPPLPAMQGLAPDAPVVYLGTFSKTMFPSLRIGFMVVPRALCGPVADLLARSVPCGRTAEQIALAQFLRDGQFALHLRRMRRLYRQRRDALVGALELHLGDVGTVHGGSAGMHLAFQLNDAALDDVAIAARVLEMGVVAHALSTHAVGARATVWKGLVLGYAQVPAEKIDGLVRKLAIAIAA</sequence>
<dbReference type="PANTHER" id="PTHR46577">
    <property type="entry name" value="HTH-TYPE TRANSCRIPTIONAL REGULATORY PROTEIN GABR"/>
    <property type="match status" value="1"/>
</dbReference>
<comment type="similarity">
    <text evidence="1">In the C-terminal section; belongs to the class-I pyridoxal-phosphate-dependent aminotransferase family.</text>
</comment>
<dbReference type="Pfam" id="PF00392">
    <property type="entry name" value="GntR"/>
    <property type="match status" value="1"/>
</dbReference>
<dbReference type="GO" id="GO:0003700">
    <property type="term" value="F:DNA-binding transcription factor activity"/>
    <property type="evidence" value="ECO:0007669"/>
    <property type="project" value="InterPro"/>
</dbReference>
<evidence type="ECO:0000256" key="4">
    <source>
        <dbReference type="ARBA" id="ARBA00023125"/>
    </source>
</evidence>
<keyword evidence="8" id="KW-1185">Reference proteome</keyword>
<keyword evidence="5" id="KW-0804">Transcription</keyword>
<dbReference type="AlphaFoldDB" id="A0A2U2HJA0"/>
<dbReference type="Pfam" id="PF00155">
    <property type="entry name" value="Aminotran_1_2"/>
    <property type="match status" value="1"/>
</dbReference>
<evidence type="ECO:0000313" key="7">
    <source>
        <dbReference type="EMBL" id="PWF47589.1"/>
    </source>
</evidence>
<comment type="caution">
    <text evidence="7">The sequence shown here is derived from an EMBL/GenBank/DDBJ whole genome shotgun (WGS) entry which is preliminary data.</text>
</comment>
<proteinExistence type="inferred from homology"/>
<dbReference type="PANTHER" id="PTHR46577:SF1">
    <property type="entry name" value="HTH-TYPE TRANSCRIPTIONAL REGULATORY PROTEIN GABR"/>
    <property type="match status" value="1"/>
</dbReference>
<dbReference type="GO" id="GO:0003677">
    <property type="term" value="F:DNA binding"/>
    <property type="evidence" value="ECO:0007669"/>
    <property type="project" value="UniProtKB-KW"/>
</dbReference>
<dbReference type="CDD" id="cd00609">
    <property type="entry name" value="AAT_like"/>
    <property type="match status" value="1"/>
</dbReference>
<evidence type="ECO:0000256" key="2">
    <source>
        <dbReference type="ARBA" id="ARBA00022898"/>
    </source>
</evidence>
<dbReference type="InterPro" id="IPR036390">
    <property type="entry name" value="WH_DNA-bd_sf"/>
</dbReference>
<dbReference type="Gene3D" id="3.40.640.10">
    <property type="entry name" value="Type I PLP-dependent aspartate aminotransferase-like (Major domain)"/>
    <property type="match status" value="1"/>
</dbReference>
<gene>
    <name evidence="7" type="ORF">C7C56_014665</name>
</gene>
<feature type="domain" description="HTH gntR-type" evidence="6">
    <location>
        <begin position="19"/>
        <end position="86"/>
    </location>
</feature>
<accession>A0A2U2HJA0</accession>
<keyword evidence="4" id="KW-0238">DNA-binding</keyword>
<dbReference type="Proteomes" id="UP000241421">
    <property type="component" value="Unassembled WGS sequence"/>
</dbReference>
<evidence type="ECO:0000256" key="3">
    <source>
        <dbReference type="ARBA" id="ARBA00023015"/>
    </source>
</evidence>
<dbReference type="InterPro" id="IPR015424">
    <property type="entry name" value="PyrdxlP-dep_Trfase"/>
</dbReference>
<dbReference type="OrthoDB" id="9804020at2"/>
<dbReference type="InterPro" id="IPR015421">
    <property type="entry name" value="PyrdxlP-dep_Trfase_major"/>
</dbReference>
<protein>
    <submittedName>
        <fullName evidence="7">PLP-dependent aminotransferase family protein</fullName>
    </submittedName>
</protein>
<reference evidence="7 8" key="1">
    <citation type="submission" date="2018-04" db="EMBL/GenBank/DDBJ databases">
        <title>Massilia violaceinigra sp. nov., a novel purple-pigmented bacterium isolated from Tianshan glacier, Xinjiang, China.</title>
        <authorList>
            <person name="Wang H."/>
        </authorList>
    </citation>
    <scope>NUCLEOTIDE SEQUENCE [LARGE SCALE GENOMIC DNA]</scope>
    <source>
        <strain evidence="7 8">B448-2</strain>
    </source>
</reference>
<keyword evidence="7" id="KW-0808">Transferase</keyword>
<dbReference type="SUPFAM" id="SSF46785">
    <property type="entry name" value="Winged helix' DNA-binding domain"/>
    <property type="match status" value="1"/>
</dbReference>
<name>A0A2U2HJA0_9BURK</name>
<keyword evidence="2" id="KW-0663">Pyridoxal phosphate</keyword>
<dbReference type="InterPro" id="IPR004839">
    <property type="entry name" value="Aminotransferase_I/II_large"/>
</dbReference>
<keyword evidence="3" id="KW-0805">Transcription regulation</keyword>
<dbReference type="GO" id="GO:0030170">
    <property type="term" value="F:pyridoxal phosphate binding"/>
    <property type="evidence" value="ECO:0007669"/>
    <property type="project" value="InterPro"/>
</dbReference>
<dbReference type="EMBL" id="PXWF02000237">
    <property type="protein sequence ID" value="PWF47589.1"/>
    <property type="molecule type" value="Genomic_DNA"/>
</dbReference>
<evidence type="ECO:0000313" key="8">
    <source>
        <dbReference type="Proteomes" id="UP000241421"/>
    </source>
</evidence>
<dbReference type="SUPFAM" id="SSF53383">
    <property type="entry name" value="PLP-dependent transferases"/>
    <property type="match status" value="1"/>
</dbReference>
<dbReference type="Gene3D" id="1.10.10.10">
    <property type="entry name" value="Winged helix-like DNA-binding domain superfamily/Winged helix DNA-binding domain"/>
    <property type="match status" value="1"/>
</dbReference>
<dbReference type="InterPro" id="IPR036388">
    <property type="entry name" value="WH-like_DNA-bd_sf"/>
</dbReference>
<evidence type="ECO:0000256" key="1">
    <source>
        <dbReference type="ARBA" id="ARBA00005384"/>
    </source>
</evidence>
<keyword evidence="7" id="KW-0032">Aminotransferase</keyword>
<dbReference type="SMART" id="SM00345">
    <property type="entry name" value="HTH_GNTR"/>
    <property type="match status" value="1"/>
</dbReference>
<evidence type="ECO:0000256" key="5">
    <source>
        <dbReference type="ARBA" id="ARBA00023163"/>
    </source>
</evidence>
<dbReference type="InterPro" id="IPR000524">
    <property type="entry name" value="Tscrpt_reg_HTH_GntR"/>
</dbReference>
<dbReference type="RefSeq" id="WP_106758122.1">
    <property type="nucleotide sequence ID" value="NZ_PXWF02000237.1"/>
</dbReference>
<dbReference type="InterPro" id="IPR051446">
    <property type="entry name" value="HTH_trans_reg/aminotransferase"/>
</dbReference>
<evidence type="ECO:0000259" key="6">
    <source>
        <dbReference type="PROSITE" id="PS50949"/>
    </source>
</evidence>